<keyword evidence="3" id="KW-1185">Reference proteome</keyword>
<name>A0ABS9H7H2_9ACTN</name>
<dbReference type="Proteomes" id="UP001201161">
    <property type="component" value="Unassembled WGS sequence"/>
</dbReference>
<proteinExistence type="predicted"/>
<organism evidence="2 3">
    <name type="scientific">Nocardioides potassii</name>
    <dbReference type="NCBI Taxonomy" id="2911371"/>
    <lineage>
        <taxon>Bacteria</taxon>
        <taxon>Bacillati</taxon>
        <taxon>Actinomycetota</taxon>
        <taxon>Actinomycetes</taxon>
        <taxon>Propionibacteriales</taxon>
        <taxon>Nocardioidaceae</taxon>
        <taxon>Nocardioides</taxon>
    </lineage>
</organism>
<dbReference type="RefSeq" id="WP_236398318.1">
    <property type="nucleotide sequence ID" value="NZ_JAKJHZ010000003.1"/>
</dbReference>
<dbReference type="EMBL" id="JAKJHZ010000003">
    <property type="protein sequence ID" value="MCF6376394.1"/>
    <property type="molecule type" value="Genomic_DNA"/>
</dbReference>
<sequence length="325" mass="35067">MDLLAELLAAQDGVVSRAQALRAGLEPHDVRRLVRRRDLTPMHPGVLVDHTGDPTWVQRAWGAVLACATPGAISGSDLAAALAGASAMRAADGPGRAEANAAPIVVAIPRERRVVAPTGVRVVRTYGLDERVRWNLGPPRMAYDHAALDVAMEARSDFDAIGAVSRAVQSRHTTALRMMATLAERKRARRREFLEDVLRDVATGTCSVLEHGFLTLVERPHGLPAAERQLRVGTASGIVYRDASYGERLVELDGRLWHDTALQRDKDFERDLDAAVAGMGTVRLTWGQVFDRPCSTAAKLSRLLVLDGWPPARPCASGCAVADAA</sequence>
<reference evidence="2 3" key="1">
    <citation type="submission" date="2022-01" db="EMBL/GenBank/DDBJ databases">
        <title>Nocardioides sp. nov., an actinomycete isolated from mining soil.</title>
        <authorList>
            <person name="Liu L."/>
        </authorList>
    </citation>
    <scope>NUCLEOTIDE SEQUENCE [LARGE SCALE GENOMIC DNA]</scope>
    <source>
        <strain evidence="2 3">KLBMP 9356</strain>
    </source>
</reference>
<accession>A0ABS9H7H2</accession>
<dbReference type="InterPro" id="IPR025159">
    <property type="entry name" value="AbiEi_N"/>
</dbReference>
<evidence type="ECO:0000259" key="1">
    <source>
        <dbReference type="Pfam" id="PF13338"/>
    </source>
</evidence>
<dbReference type="Pfam" id="PF13338">
    <property type="entry name" value="AbiEi_4"/>
    <property type="match status" value="1"/>
</dbReference>
<gene>
    <name evidence="2" type="ORF">L2K70_02140</name>
</gene>
<evidence type="ECO:0000313" key="3">
    <source>
        <dbReference type="Proteomes" id="UP001201161"/>
    </source>
</evidence>
<comment type="caution">
    <text evidence="2">The sequence shown here is derived from an EMBL/GenBank/DDBJ whole genome shotgun (WGS) entry which is preliminary data.</text>
</comment>
<feature type="domain" description="AbiEi antitoxin N-terminal" evidence="1">
    <location>
        <begin position="3"/>
        <end position="46"/>
    </location>
</feature>
<protein>
    <recommendedName>
        <fullName evidence="1">AbiEi antitoxin N-terminal domain-containing protein</fullName>
    </recommendedName>
</protein>
<evidence type="ECO:0000313" key="2">
    <source>
        <dbReference type="EMBL" id="MCF6376394.1"/>
    </source>
</evidence>